<dbReference type="SMART" id="SM00306">
    <property type="entry name" value="HintN"/>
    <property type="match status" value="1"/>
</dbReference>
<evidence type="ECO:0000313" key="4">
    <source>
        <dbReference type="EMBL" id="TCO80767.1"/>
    </source>
</evidence>
<accession>A0A4R2L660</accession>
<dbReference type="Gene3D" id="2.180.10.10">
    <property type="entry name" value="RHS repeat-associated core"/>
    <property type="match status" value="3"/>
</dbReference>
<dbReference type="SUPFAM" id="SSF51294">
    <property type="entry name" value="Hedgehog/intein (Hint) domain"/>
    <property type="match status" value="1"/>
</dbReference>
<dbReference type="InterPro" id="IPR044929">
    <property type="entry name" value="DNA/RNA_non-sp_Endonuclease_sf"/>
</dbReference>
<dbReference type="PANTHER" id="PTHR32305">
    <property type="match status" value="1"/>
</dbReference>
<dbReference type="NCBIfam" id="NF012211">
    <property type="entry name" value="tand_rpt_95"/>
    <property type="match status" value="1"/>
</dbReference>
<dbReference type="Gene3D" id="2.170.16.10">
    <property type="entry name" value="Hedgehog/Intein (Hint) domain"/>
    <property type="match status" value="1"/>
</dbReference>
<organism evidence="4 5">
    <name type="scientific">Plasticicumulans lactativorans</name>
    <dbReference type="NCBI Taxonomy" id="1133106"/>
    <lineage>
        <taxon>Bacteria</taxon>
        <taxon>Pseudomonadati</taxon>
        <taxon>Pseudomonadota</taxon>
        <taxon>Gammaproteobacteria</taxon>
        <taxon>Candidatus Competibacteraceae</taxon>
        <taxon>Plasticicumulans</taxon>
    </lineage>
</organism>
<keyword evidence="5" id="KW-1185">Reference proteome</keyword>
<evidence type="ECO:0000259" key="2">
    <source>
        <dbReference type="SMART" id="SM00306"/>
    </source>
</evidence>
<evidence type="ECO:0000256" key="1">
    <source>
        <dbReference type="ARBA" id="ARBA00022737"/>
    </source>
</evidence>
<dbReference type="InterPro" id="IPR006141">
    <property type="entry name" value="Intein_N"/>
</dbReference>
<dbReference type="InterPro" id="IPR031325">
    <property type="entry name" value="RHS_repeat"/>
</dbReference>
<reference evidence="4 5" key="1">
    <citation type="submission" date="2019-03" db="EMBL/GenBank/DDBJ databases">
        <title>Genomic Encyclopedia of Type Strains, Phase IV (KMG-IV): sequencing the most valuable type-strain genomes for metagenomic binning, comparative biology and taxonomic classification.</title>
        <authorList>
            <person name="Goeker M."/>
        </authorList>
    </citation>
    <scope>NUCLEOTIDE SEQUENCE [LARGE SCALE GENOMIC DNA]</scope>
    <source>
        <strain evidence="4 5">DSM 25287</strain>
    </source>
</reference>
<comment type="caution">
    <text evidence="4">The sequence shown here is derived from an EMBL/GenBank/DDBJ whole genome shotgun (WGS) entry which is preliminary data.</text>
</comment>
<dbReference type="PANTHER" id="PTHR32305:SF15">
    <property type="entry name" value="PROTEIN RHSA-RELATED"/>
    <property type="match status" value="1"/>
</dbReference>
<evidence type="ECO:0000259" key="3">
    <source>
        <dbReference type="SMART" id="SM00892"/>
    </source>
</evidence>
<dbReference type="GO" id="GO:0008237">
    <property type="term" value="F:metallopeptidase activity"/>
    <property type="evidence" value="ECO:0007669"/>
    <property type="project" value="InterPro"/>
</dbReference>
<dbReference type="Pfam" id="PF07591">
    <property type="entry name" value="PT-HINT"/>
    <property type="match status" value="1"/>
</dbReference>
<dbReference type="Pfam" id="PF05593">
    <property type="entry name" value="RHS_repeat"/>
    <property type="match status" value="6"/>
</dbReference>
<gene>
    <name evidence="4" type="ORF">EV699_112103</name>
</gene>
<dbReference type="InterPro" id="IPR022385">
    <property type="entry name" value="Rhs_assc_core"/>
</dbReference>
<proteinExistence type="predicted"/>
<dbReference type="InterPro" id="IPR013783">
    <property type="entry name" value="Ig-like_fold"/>
</dbReference>
<dbReference type="InterPro" id="IPR044925">
    <property type="entry name" value="His-Me_finger_sf"/>
</dbReference>
<dbReference type="InterPro" id="IPR015919">
    <property type="entry name" value="Cadherin-like_sf"/>
</dbReference>
<dbReference type="Gene3D" id="3.40.570.10">
    <property type="entry name" value="Extracellular Endonuclease, subunit A"/>
    <property type="match status" value="1"/>
</dbReference>
<feature type="domain" description="Hint" evidence="2">
    <location>
        <begin position="1185"/>
        <end position="1284"/>
    </location>
</feature>
<dbReference type="InterPro" id="IPR003587">
    <property type="entry name" value="Hint_dom_N"/>
</dbReference>
<dbReference type="Proteomes" id="UP000295765">
    <property type="component" value="Unassembled WGS sequence"/>
</dbReference>
<dbReference type="InterPro" id="IPR006530">
    <property type="entry name" value="YD"/>
</dbReference>
<dbReference type="Pfam" id="PF25023">
    <property type="entry name" value="TEN_YD-shell"/>
    <property type="match status" value="1"/>
</dbReference>
<dbReference type="PROSITE" id="PS50817">
    <property type="entry name" value="INTEIN_N_TER"/>
    <property type="match status" value="1"/>
</dbReference>
<dbReference type="EMBL" id="SLWY01000012">
    <property type="protein sequence ID" value="TCO80767.1"/>
    <property type="molecule type" value="Genomic_DNA"/>
</dbReference>
<dbReference type="NCBIfam" id="TIGR01643">
    <property type="entry name" value="YD_repeat_2x"/>
    <property type="match status" value="7"/>
</dbReference>
<dbReference type="SUPFAM" id="SSF49313">
    <property type="entry name" value="Cadherin-like"/>
    <property type="match status" value="1"/>
</dbReference>
<dbReference type="SUPFAM" id="SSF55486">
    <property type="entry name" value="Metalloproteases ('zincins'), catalytic domain"/>
    <property type="match status" value="1"/>
</dbReference>
<dbReference type="NCBIfam" id="TIGR03696">
    <property type="entry name" value="Rhs_assc_core"/>
    <property type="match status" value="1"/>
</dbReference>
<dbReference type="InterPro" id="IPR056823">
    <property type="entry name" value="TEN-like_YD-shell"/>
</dbReference>
<name>A0A4R2L660_9GAMM</name>
<keyword evidence="1" id="KW-0677">Repeat</keyword>
<dbReference type="InterPro" id="IPR050708">
    <property type="entry name" value="T6SS_VgrG/RHS"/>
</dbReference>
<sequence length="2898" mass="301096">MAYDAAGNLLASTDVLGHVTAYAYDALDRRVGVTAPDPDGGGPLAAPVTRYAFDAADNLVAITDPLGHVTAYAYDALNRRVRSTDALGQLSETVYDAVGNVIATIDPLSQRTRYVFDGLDRRIGVEQPDPDGAGGPAQPLLTTFGYDALGNLTAVTDPLGHTSARHYDALNRVVRETDAAGNDTAYAYDALGNVTALTDASGNATRSTYDRLSRLVAQTDPLGAVRSYAYDAVGNRVRTVDALGRVTEFTFDALDRNTAETWRNADGSVARVIERSFDGMGRLLTVRDPDARYALGYDALGRMTRIDNAGSPGLVPVVLDYAYDAAGNLREVATTIAGNADWRTRYTVDALNRVIAIEQSGGQALRKRVEFDYDAAGHNVATRRYDATGSGADLSTTTAWDAAGRLTAITHSNAAGTALASYHYLWDAASRLVGVDSTDGSARFGYDDRDQLIAADFSYQADQSFSYDASGNPSGAGTTVGTGNRITEDGSYRYAYDAEGNRIRRTEIATGAVTEYTWDHRNRLVGVVQRDAGGHVTAWQTLRYDAFDWKVATTTDADGDGAQAASRLLYVHDRDDVAMLFDGAQQLRETFLHGDGMDAVLAEQRGGELRWSLTDLQHTVRDVADADGVVRDHLRYDSFGVVTGHSDAAAAPRFGYTGRELDTLTGLLDYRARWYDPNLRQFVSVDPIGFAAGDANLYRYVANRPLDRVDPSGHETATAWVDKAMDYVIPGRALIPSGSQAGPWEGLARDLTNPLLLAQQAAGGLIGVAGSVVVPLAELAKGIAHLATGGLGDLAYDAYENVQQRYQAACGDTAKVIWGLVSDAAGAVAKLPAAVKSLPGVAKQAAGEWWNDVERRVLRGDDFGAAAKIGFAVGTAAQVVEGGAGIARAGVRVVAEITTEAARLVRSGVGAAMSVGRVLKAEAAAVEVASQALTAAEVAARAARAERLIEAARLEKVATAASAAKKDITLWRGVYLTDEQAAVMAADLAEGRPILSNATRNGFSAEQQAQWRREAIEWAERQSGDRAWLKGASNEEKYAAYHVEGSGPDTQGISFTADRKTAEEWAVRFNKGEGKKPYLLRVDVEVPGPNVVRQRGASYIGEFETTLLGDTAQSRGALYELSGTRDTIHGGTTYRKVAPALREAGAELGATSAKAGDVLGPGLLNNGPECIELVGGHVPKSPPVGVCFVEGTRVVVAGAGGALTTRPIEALEPGDQVLAADPDGDARGFARVVHVFRRSTRSLRVLQLAGQALRTTDEHPFWVVGRGWTRAGAIVAGDELLCVRGSRARVDASEAVTVEPTAVCNIEVEGYHSYFVSPLDDTDGAVLVHNADECSWFVSFQGVGPLSEADAAAGAALQLDVGAGQAWRGVMPEVGLVDATRVDPAILQAADLGTYGRAGMQFHEYNSAETAFGMRFGFDPVRMQPSWVEFNLSGAEGLALPERTGFRLEGTIPRTQQIPSSAYTNTVYERGHLAPRELAGTYHEAVRDLDVMSNVSPMVGRGSTGLNQGQWRQLEVWTNAQAEQRAATGGVRVRIDVAFEPPPSGATGPFSGGIPQSYTRTVRDQAGNLVDVRSVPNRPGTPLLALPTATGAAPAVAAASLATSWSAALALGEQALQLWGAQLGGGAGGQVPHLRFALADLPDGELGAATITQLDADGRPSEGRIVLDWNGDGHGWFVDATPLDASEFAAADGPAAGRYDLFSVIAHEVGHTLGFVHGYDGYDRHLALAADGTLSFAAPGVHAALDADGNHLAGAHADDLMADRLGVGERRLPSVIAAQIILAARTAAAAGAPAAVAIGPTALAAPGVRNGGFDVADPAAGGYGWTTAGAAGVHDGQGVLDEDSTLASRFTQSLAIPAGARQLRFTLVGAAFDAPGSGPQDAFEVALLDAQTHASLAGGLELPGTDALFNLQADGTVYHAAGVSALAQADGTRRVSIDVSALPAGQAAVLYFDLVGFGARGSRVVIDDVHFTLADDEPPPQAQDDQVTLAEDGSVTFDVRGNDSDPAGRPLTVTLVDAPQHGTLVLGPDGSLTFTPEQDFNGADAFTYRVGNGTLDSNVATVSLTVTPVNDAPAFVAGGDVTVAEDAGAVTLPGWAGAISAGPADEGGQALGFVVTAVGDPALFAVAPSVDADGTLRFTPAPDAHGSALITLALHDDGGSADGGVDTSAPQSFTLTLTPVNDTPTLAPLADVALHEGEVFALTLAAADADGDALSFTLLDAPDGATLDASGQLGWRAADGDADVAFTVEVSDAGGARATQSFVAHVANVAPTLAITGPAVARSGEPYTLALAHSDPGADTVGLWQVDWGDGTQTVVLGDTPTLSHVYAGPQAGVLIQAQAVDEDGTWTAPALTLDVQPPPAPPLQVTGFTPDASGFAVRFNQAFDAGVIELRDGAGGPADVSVQGAASGPVAGTLLIDADGRGLRFVKTGSALLPGDRFSVTLKSGPTAFTGAGGALDGNADGIAGDDYHIDFTVAPPPPLRLTLPDFMRGPGQAVDVPAARFGGLPVTLVSAGDVHRVSFEIRHDAALLAITDVHAGTGLPPGAVLSLDTSEPGRTRVTVDSPTPFAAGSVELVSLVAQVPFGAEYKRLHAIEIGAVNVNGQDTAFVGDAALHVVGYLGDTNASEAYDKDDVTLIQRMALRLDTGFAAWGALDPLIVADIDGNGVLTSIDAARVNQEQSGVDRPEIPPIPLRPTPAVLTASAAPAHVIVVDAAAPLAAPARVPVSAGDTLTLPLDLGALDPAQPLALIVDYPAPALTLLDVRNPADDGVRWRPHEATGAGRLRLDLIRSGVTHAAGRLLLDFRVGTPGTMALRITLRWQALDADGWPSPPTADPAAAAVDRLAATAAPRIAFGAAPLERFDEALPGAAGAWLGDWLAARPQPPRPWKLTLPGAAAGE</sequence>
<dbReference type="Pfam" id="PF01223">
    <property type="entry name" value="Endonuclease_NS"/>
    <property type="match status" value="1"/>
</dbReference>
<dbReference type="InterPro" id="IPR030934">
    <property type="entry name" value="Intein_C"/>
</dbReference>
<feature type="domain" description="DNA/RNA non-specific endonuclease/pyrophosphatase/phosphodiesterase" evidence="3">
    <location>
        <begin position="1410"/>
        <end position="1599"/>
    </location>
</feature>
<dbReference type="SMART" id="SM00892">
    <property type="entry name" value="Endonuclease_NS"/>
    <property type="match status" value="1"/>
</dbReference>
<dbReference type="NCBIfam" id="TIGR01443">
    <property type="entry name" value="intein_Cterm"/>
    <property type="match status" value="1"/>
</dbReference>
<dbReference type="SUPFAM" id="SSF54060">
    <property type="entry name" value="His-Me finger endonucleases"/>
    <property type="match status" value="1"/>
</dbReference>
<protein>
    <submittedName>
        <fullName evidence="4">Intein/RHS repeat-associated protein</fullName>
    </submittedName>
</protein>
<dbReference type="Gene3D" id="2.60.40.2810">
    <property type="match status" value="1"/>
</dbReference>
<dbReference type="GO" id="GO:0003676">
    <property type="term" value="F:nucleic acid binding"/>
    <property type="evidence" value="ECO:0007669"/>
    <property type="project" value="InterPro"/>
</dbReference>
<dbReference type="GO" id="GO:0016539">
    <property type="term" value="P:intein-mediated protein splicing"/>
    <property type="evidence" value="ECO:0007669"/>
    <property type="project" value="InterPro"/>
</dbReference>
<dbReference type="InterPro" id="IPR024079">
    <property type="entry name" value="MetalloPept_cat_dom_sf"/>
</dbReference>
<dbReference type="GO" id="GO:0005509">
    <property type="term" value="F:calcium ion binding"/>
    <property type="evidence" value="ECO:0007669"/>
    <property type="project" value="InterPro"/>
</dbReference>
<dbReference type="CDD" id="cd00081">
    <property type="entry name" value="Hint"/>
    <property type="match status" value="1"/>
</dbReference>
<dbReference type="InterPro" id="IPR001604">
    <property type="entry name" value="Endo_G_ENPP1-like_dom"/>
</dbReference>
<dbReference type="GO" id="GO:0016020">
    <property type="term" value="C:membrane"/>
    <property type="evidence" value="ECO:0007669"/>
    <property type="project" value="InterPro"/>
</dbReference>
<dbReference type="Gene3D" id="2.60.40.10">
    <property type="entry name" value="Immunoglobulins"/>
    <property type="match status" value="1"/>
</dbReference>
<dbReference type="Gene3D" id="3.40.390.10">
    <property type="entry name" value="Collagenase (Catalytic Domain)"/>
    <property type="match status" value="1"/>
</dbReference>
<dbReference type="Pfam" id="PF17963">
    <property type="entry name" value="Big_9"/>
    <property type="match status" value="2"/>
</dbReference>
<dbReference type="InterPro" id="IPR036844">
    <property type="entry name" value="Hint_dom_sf"/>
</dbReference>
<evidence type="ECO:0000313" key="5">
    <source>
        <dbReference type="Proteomes" id="UP000295765"/>
    </source>
</evidence>